<evidence type="ECO:0000256" key="1">
    <source>
        <dbReference type="SAM" id="Coils"/>
    </source>
</evidence>
<accession>A0A120FY23</accession>
<proteinExistence type="predicted"/>
<reference evidence="3 4" key="1">
    <citation type="submission" date="2015-05" db="EMBL/GenBank/DDBJ databases">
        <title>A genomic and transcriptomic approach to investigate the blue pigment phenotype in Pseudomonas fluorescens.</title>
        <authorList>
            <person name="Andreani N.A."/>
            <person name="Cardazzo B."/>
        </authorList>
    </citation>
    <scope>NUCLEOTIDE SEQUENCE [LARGE SCALE GENOMIC DNA]</scope>
    <source>
        <strain evidence="3 4">Ps_40</strain>
    </source>
</reference>
<organism evidence="3 4">
    <name type="scientific">Pseudomonas fluorescens</name>
    <dbReference type="NCBI Taxonomy" id="294"/>
    <lineage>
        <taxon>Bacteria</taxon>
        <taxon>Pseudomonadati</taxon>
        <taxon>Pseudomonadota</taxon>
        <taxon>Gammaproteobacteria</taxon>
        <taxon>Pseudomonadales</taxon>
        <taxon>Pseudomonadaceae</taxon>
        <taxon>Pseudomonas</taxon>
    </lineage>
</organism>
<feature type="coiled-coil region" evidence="1">
    <location>
        <begin position="70"/>
        <end position="97"/>
    </location>
</feature>
<keyword evidence="1" id="KW-0175">Coiled coil</keyword>
<dbReference type="RefSeq" id="WP_047302523.1">
    <property type="nucleotide sequence ID" value="NZ_CABVIM010000006.1"/>
</dbReference>
<dbReference type="AlphaFoldDB" id="A0A120FY23"/>
<dbReference type="EMBL" id="LCYC01000054">
    <property type="protein sequence ID" value="KWV72414.1"/>
    <property type="molecule type" value="Genomic_DNA"/>
</dbReference>
<evidence type="ECO:0008006" key="5">
    <source>
        <dbReference type="Google" id="ProtNLM"/>
    </source>
</evidence>
<dbReference type="Proteomes" id="UP000063434">
    <property type="component" value="Unassembled WGS sequence"/>
</dbReference>
<dbReference type="InterPro" id="IPR025153">
    <property type="entry name" value="Ead_Ea22"/>
</dbReference>
<feature type="compositionally biased region" description="Basic and acidic residues" evidence="2">
    <location>
        <begin position="1"/>
        <end position="11"/>
    </location>
</feature>
<dbReference type="PATRIC" id="fig|294.195.peg.4396"/>
<gene>
    <name evidence="3" type="ORF">PFL603g_04107</name>
</gene>
<name>A0A120FY23_PSEFL</name>
<evidence type="ECO:0000313" key="3">
    <source>
        <dbReference type="EMBL" id="KWV72414.1"/>
    </source>
</evidence>
<protein>
    <recommendedName>
        <fullName evidence="5">Ead/Ea22-like family protein</fullName>
    </recommendedName>
</protein>
<feature type="region of interest" description="Disordered" evidence="2">
    <location>
        <begin position="1"/>
        <end position="28"/>
    </location>
</feature>
<dbReference type="Pfam" id="PF13935">
    <property type="entry name" value="Ead_Ea22"/>
    <property type="match status" value="1"/>
</dbReference>
<evidence type="ECO:0000313" key="4">
    <source>
        <dbReference type="Proteomes" id="UP000063434"/>
    </source>
</evidence>
<sequence length="102" mass="11014">MSDHSKLKELAEAATPGPWDRSDGNEVSVSYEGDEAYWSWENAGPAQLHGSGTQPLADADFIAAANPAAVLALIAENEELRKERDNLREDRDGLLEAGAHLL</sequence>
<evidence type="ECO:0000256" key="2">
    <source>
        <dbReference type="SAM" id="MobiDB-lite"/>
    </source>
</evidence>
<comment type="caution">
    <text evidence="3">The sequence shown here is derived from an EMBL/GenBank/DDBJ whole genome shotgun (WGS) entry which is preliminary data.</text>
</comment>